<protein>
    <submittedName>
        <fullName evidence="1">Uncharacterized protein</fullName>
    </submittedName>
</protein>
<dbReference type="RefSeq" id="XP_007312284.1">
    <property type="nucleotide sequence ID" value="XM_007312222.1"/>
</dbReference>
<dbReference type="OrthoDB" id="2641988at2759"/>
<dbReference type="PANTHER" id="PTHR31912">
    <property type="entry name" value="IP13529P"/>
    <property type="match status" value="1"/>
</dbReference>
<dbReference type="Proteomes" id="UP000008064">
    <property type="component" value="Unassembled WGS sequence"/>
</dbReference>
<organism>
    <name type="scientific">Serpula lacrymans var. lacrymans (strain S7.9)</name>
    <name type="common">Dry rot fungus</name>
    <dbReference type="NCBI Taxonomy" id="578457"/>
    <lineage>
        <taxon>Eukaryota</taxon>
        <taxon>Fungi</taxon>
        <taxon>Dikarya</taxon>
        <taxon>Basidiomycota</taxon>
        <taxon>Agaricomycotina</taxon>
        <taxon>Agaricomycetes</taxon>
        <taxon>Agaricomycetidae</taxon>
        <taxon>Boletales</taxon>
        <taxon>Coniophorineae</taxon>
        <taxon>Serpulaceae</taxon>
        <taxon>Serpula</taxon>
    </lineage>
</organism>
<gene>
    <name evidence="1" type="ORF">SERLADRAFT_404585</name>
</gene>
<evidence type="ECO:0000313" key="1">
    <source>
        <dbReference type="EMBL" id="EGO30400.1"/>
    </source>
</evidence>
<dbReference type="GeneID" id="18812397"/>
<proteinExistence type="predicted"/>
<sequence length="673" mass="75685">MYSEGSKFNPWSGHCPILSPFSCRLRPATEELGIEGDGDNFGIECPDIPGSTFETLQTDVHPSTPTYPWPSQEKKAVLSWAKELSAHNVPTLHALKKCQERICKLVGNPTKKKTTNTSHVFYQNSVARAIANDYSNLITRCSMQDYPEEGDGSMSQVHHGTKMLHDLPFSLVAPFILINGKIYFVDELLQQSNGAYFIPKKIFQSPDQLGIVETLAIGHSVVPSENHPVRTVPLIIFMDNVSSNVSKQWNKHHVVYLSNTLMPRKMLEKEFSVWFVSSSPHAAPMELMKGVTDSIREAADLGVITWDCKYEQEVMLLPYILFVAGDNPMHAEKMCKVGGTQAQKKTNEGYQNIFKCGPPQNPEETQEQIHRQVDCSLESGGNNKVKTAVTNSGIRNSTSASIVQQLLALGKQLRMPAVDIHQDTPTEILHTVLLGVVKYFWGQTVWLLKKSHLLTKFQTRLKFINKDGLNTVMPYMIYDLVSQDVLDAWSVIGDLVVLLWHTKIDNTKEYLIWPSFAVLNRTVYIKCHRTAPVNQPRMMKASAFITQNGDEAKLGSYVVISSASNKNHPRIGQVIEILVTEEKPRVATHIVITYLEFLPALHPKLLIPCLQIMDVQDVFTPKNFLCTVNVLHDCCSANCSNVKMVPVRQEYSKTTKVTQVVTHKQFNQYLCTS</sequence>
<accession>F8NDS6</accession>
<dbReference type="HOGENOM" id="CLU_487584_0_0_1"/>
<reference evidence="1" key="1">
    <citation type="submission" date="2011-04" db="EMBL/GenBank/DDBJ databases">
        <title>Evolution of plant cell wall degrading machinery underlies the functional diversity of forest fungi.</title>
        <authorList>
            <consortium name="US DOE Joint Genome Institute (JGI-PGF)"/>
            <person name="Eastwood D.C."/>
            <person name="Floudas D."/>
            <person name="Binder M."/>
            <person name="Majcherczyk A."/>
            <person name="Schneider P."/>
            <person name="Aerts A."/>
            <person name="Asiegbu F.O."/>
            <person name="Baker S.E."/>
            <person name="Barry K."/>
            <person name="Bendiksby M."/>
            <person name="Blumentritt M."/>
            <person name="Coutinho P.M."/>
            <person name="Cullen D."/>
            <person name="Cullen D."/>
            <person name="Gathman A."/>
            <person name="Goodell B."/>
            <person name="Henrissat B."/>
            <person name="Ihrmark K."/>
            <person name="Kauserud H."/>
            <person name="Kohler A."/>
            <person name="LaButti K."/>
            <person name="Lapidus A."/>
            <person name="Lavin J.L."/>
            <person name="Lee Y.-H."/>
            <person name="Lindquist E."/>
            <person name="Lilly W."/>
            <person name="Lucas S."/>
            <person name="Morin E."/>
            <person name="Murat C."/>
            <person name="Oguiza J.A."/>
            <person name="Park J."/>
            <person name="Pisabarro A.G."/>
            <person name="Riley R."/>
            <person name="Rosling A."/>
            <person name="Salamov A."/>
            <person name="Schmidt O."/>
            <person name="Schmutz J."/>
            <person name="Skrede I."/>
            <person name="Stenlid J."/>
            <person name="Wiebenga A."/>
            <person name="Xie X."/>
            <person name="Kues U."/>
            <person name="Hibbett D.S."/>
            <person name="Hoffmeister D."/>
            <person name="Hogberg N."/>
            <person name="Martin F."/>
            <person name="Grigoriev I.V."/>
            <person name="Watkinson S.C."/>
        </authorList>
    </citation>
    <scope>NUCLEOTIDE SEQUENCE</scope>
    <source>
        <strain evidence="1">S7.9</strain>
    </source>
</reference>
<dbReference type="EMBL" id="GL945428">
    <property type="protein sequence ID" value="EGO30400.1"/>
    <property type="molecule type" value="Genomic_DNA"/>
</dbReference>
<dbReference type="AlphaFoldDB" id="F8NDS6"/>
<dbReference type="KEGG" id="sla:SERLADRAFT_404585"/>
<name>F8NDS6_SERL9</name>
<dbReference type="PANTHER" id="PTHR31912:SF34">
    <property type="entry name" value="NOTOCHORD-RELATED PROTEIN"/>
    <property type="match status" value="1"/>
</dbReference>